<dbReference type="InterPro" id="IPR001753">
    <property type="entry name" value="Enoyl-CoA_hydra/iso"/>
</dbReference>
<dbReference type="Pfam" id="PF00378">
    <property type="entry name" value="ECH_1"/>
    <property type="match status" value="1"/>
</dbReference>
<evidence type="ECO:0000256" key="2">
    <source>
        <dbReference type="ARBA" id="ARBA00005254"/>
    </source>
</evidence>
<dbReference type="EMBL" id="SNZP01000018">
    <property type="protein sequence ID" value="TDR71659.1"/>
    <property type="molecule type" value="Genomic_DNA"/>
</dbReference>
<dbReference type="InterPro" id="IPR029045">
    <property type="entry name" value="ClpP/crotonase-like_dom_sf"/>
</dbReference>
<dbReference type="InterPro" id="IPR045002">
    <property type="entry name" value="Ech1-like"/>
</dbReference>
<dbReference type="Gene3D" id="3.90.226.10">
    <property type="entry name" value="2-enoyl-CoA Hydratase, Chain A, domain 1"/>
    <property type="match status" value="1"/>
</dbReference>
<keyword evidence="3" id="KW-0276">Fatty acid metabolism</keyword>
<dbReference type="UniPathway" id="UPA00659"/>
<dbReference type="NCBIfam" id="NF004794">
    <property type="entry name" value="PRK06142.1"/>
    <property type="match status" value="1"/>
</dbReference>
<evidence type="ECO:0000256" key="1">
    <source>
        <dbReference type="ARBA" id="ARBA00005005"/>
    </source>
</evidence>
<keyword evidence="5" id="KW-0413">Isomerase</keyword>
<dbReference type="InterPro" id="IPR018376">
    <property type="entry name" value="Enoyl-CoA_hyd/isom_CS"/>
</dbReference>
<dbReference type="PROSITE" id="PS00166">
    <property type="entry name" value="ENOYL_COA_HYDRATASE"/>
    <property type="match status" value="1"/>
</dbReference>
<dbReference type="PANTHER" id="PTHR43149:SF1">
    <property type="entry name" value="DELTA(3,5)-DELTA(2,4)-DIENOYL-COA ISOMERASE, MITOCHONDRIAL"/>
    <property type="match status" value="1"/>
</dbReference>
<dbReference type="FunFam" id="1.10.12.10:FF:000004">
    <property type="entry name" value="Delta3,5-delta2,4-dienoyl-CoA isomerase"/>
    <property type="match status" value="1"/>
</dbReference>
<sequence length="270" mass="29336">MDYTTLKVELHDAVALVTFNRPDKANALNADMWREMKQALTWCDQEARVRAVVLTGQGRHFSSGIDLSLLMGVQGQIDDACEARKREKLRALILELQDCVNSLERCRKPVIAAISGFCLGGGLDIALAADFRYASADAQFGVREVDIGMVADVGTLQRLPTVVGQGVAREMALTGCDIDARQAEAWRLVNRVLPDGDSLRAAALETARLIAAKSPLAVRGSKQVLNYSRDHSVADGLEYVANWNAAMLLSEDIVKAGMAAMSKQSAVFRD</sequence>
<evidence type="ECO:0000256" key="4">
    <source>
        <dbReference type="ARBA" id="ARBA00023098"/>
    </source>
</evidence>
<accession>A0A4R7AY76</accession>
<keyword evidence="8" id="KW-1185">Reference proteome</keyword>
<evidence type="ECO:0000313" key="7">
    <source>
        <dbReference type="EMBL" id="TDR71659.1"/>
    </source>
</evidence>
<evidence type="ECO:0000256" key="6">
    <source>
        <dbReference type="RuleBase" id="RU003707"/>
    </source>
</evidence>
<dbReference type="PANTHER" id="PTHR43149">
    <property type="entry name" value="ENOYL-COA HYDRATASE"/>
    <property type="match status" value="1"/>
</dbReference>
<gene>
    <name evidence="7" type="ORF">DFP86_11871</name>
</gene>
<evidence type="ECO:0000256" key="5">
    <source>
        <dbReference type="ARBA" id="ARBA00023235"/>
    </source>
</evidence>
<keyword evidence="4" id="KW-0443">Lipid metabolism</keyword>
<comment type="caution">
    <text evidence="7">The sequence shown here is derived from an EMBL/GenBank/DDBJ whole genome shotgun (WGS) entry which is preliminary data.</text>
</comment>
<organism evidence="7 8">
    <name type="scientific">Paludibacterium purpuratum</name>
    <dbReference type="NCBI Taxonomy" id="1144873"/>
    <lineage>
        <taxon>Bacteria</taxon>
        <taxon>Pseudomonadati</taxon>
        <taxon>Pseudomonadota</taxon>
        <taxon>Betaproteobacteria</taxon>
        <taxon>Neisseriales</taxon>
        <taxon>Chromobacteriaceae</taxon>
        <taxon>Paludibacterium</taxon>
    </lineage>
</organism>
<dbReference type="SUPFAM" id="SSF52096">
    <property type="entry name" value="ClpP/crotonase"/>
    <property type="match status" value="1"/>
</dbReference>
<comment type="similarity">
    <text evidence="2 6">Belongs to the enoyl-CoA hydratase/isomerase family.</text>
</comment>
<dbReference type="GO" id="GO:0016853">
    <property type="term" value="F:isomerase activity"/>
    <property type="evidence" value="ECO:0007669"/>
    <property type="project" value="UniProtKB-KW"/>
</dbReference>
<dbReference type="Proteomes" id="UP000295611">
    <property type="component" value="Unassembled WGS sequence"/>
</dbReference>
<proteinExistence type="inferred from homology"/>
<dbReference type="RefSeq" id="WP_133683864.1">
    <property type="nucleotide sequence ID" value="NZ_SNZP01000018.1"/>
</dbReference>
<dbReference type="Gene3D" id="1.10.12.10">
    <property type="entry name" value="Lyase 2-enoyl-coa Hydratase, Chain A, domain 2"/>
    <property type="match status" value="1"/>
</dbReference>
<protein>
    <submittedName>
        <fullName evidence="7">Enoyl-CoA hydratase</fullName>
    </submittedName>
</protein>
<name>A0A4R7AY76_9NEIS</name>
<dbReference type="CDD" id="cd06558">
    <property type="entry name" value="crotonase-like"/>
    <property type="match status" value="1"/>
</dbReference>
<evidence type="ECO:0000256" key="3">
    <source>
        <dbReference type="ARBA" id="ARBA00022832"/>
    </source>
</evidence>
<dbReference type="InterPro" id="IPR014748">
    <property type="entry name" value="Enoyl-CoA_hydra_C"/>
</dbReference>
<evidence type="ECO:0000313" key="8">
    <source>
        <dbReference type="Proteomes" id="UP000295611"/>
    </source>
</evidence>
<dbReference type="GO" id="GO:0006635">
    <property type="term" value="P:fatty acid beta-oxidation"/>
    <property type="evidence" value="ECO:0007669"/>
    <property type="project" value="UniProtKB-UniPathway"/>
</dbReference>
<dbReference type="OrthoDB" id="9807606at2"/>
<comment type="pathway">
    <text evidence="1">Lipid metabolism; fatty acid beta-oxidation.</text>
</comment>
<reference evidence="7 8" key="1">
    <citation type="submission" date="2019-03" db="EMBL/GenBank/DDBJ databases">
        <title>Genomic Encyclopedia of Type Strains, Phase III (KMG-III): the genomes of soil and plant-associated and newly described type strains.</title>
        <authorList>
            <person name="Whitman W."/>
        </authorList>
    </citation>
    <scope>NUCLEOTIDE SEQUENCE [LARGE SCALE GENOMIC DNA]</scope>
    <source>
        <strain evidence="7 8">CECT 8976</strain>
    </source>
</reference>
<dbReference type="AlphaFoldDB" id="A0A4R7AY76"/>